<dbReference type="PANTHER" id="PTHR14957:SF1">
    <property type="entry name" value="UBIQUITIN-LIKE-CONJUGATING ENZYME ATG10"/>
    <property type="match status" value="1"/>
</dbReference>
<dbReference type="OrthoDB" id="4089664at2759"/>
<dbReference type="InterPro" id="IPR007135">
    <property type="entry name" value="Atg3/Atg10"/>
</dbReference>
<dbReference type="GO" id="GO:0015031">
    <property type="term" value="P:protein transport"/>
    <property type="evidence" value="ECO:0007669"/>
    <property type="project" value="UniProtKB-KW"/>
</dbReference>
<dbReference type="PANTHER" id="PTHR14957">
    <property type="entry name" value="UBIQUITIN-LIKE-CONJUGATING ENZYME ATG10"/>
    <property type="match status" value="1"/>
</dbReference>
<comment type="similarity">
    <text evidence="1">Belongs to the ATG10 family.</text>
</comment>
<organism evidence="9 10">
    <name type="scientific">Microbotryum intermedium</name>
    <dbReference type="NCBI Taxonomy" id="269621"/>
    <lineage>
        <taxon>Eukaryota</taxon>
        <taxon>Fungi</taxon>
        <taxon>Dikarya</taxon>
        <taxon>Basidiomycota</taxon>
        <taxon>Pucciniomycotina</taxon>
        <taxon>Microbotryomycetes</taxon>
        <taxon>Microbotryales</taxon>
        <taxon>Microbotryaceae</taxon>
        <taxon>Microbotryum</taxon>
    </lineage>
</organism>
<gene>
    <name evidence="9" type="ORF">BQ2448_4655</name>
</gene>
<evidence type="ECO:0000256" key="2">
    <source>
        <dbReference type="ARBA" id="ARBA00021099"/>
    </source>
</evidence>
<dbReference type="Gene3D" id="3.30.1460.50">
    <property type="match status" value="1"/>
</dbReference>
<keyword evidence="5" id="KW-0813">Transport</keyword>
<keyword evidence="10" id="KW-1185">Reference proteome</keyword>
<feature type="region of interest" description="Disordered" evidence="8">
    <location>
        <begin position="21"/>
        <end position="53"/>
    </location>
</feature>
<keyword evidence="6" id="KW-0072">Autophagy</keyword>
<accession>A0A238FII7</accession>
<dbReference type="Proteomes" id="UP000198372">
    <property type="component" value="Unassembled WGS sequence"/>
</dbReference>
<proteinExistence type="inferred from homology"/>
<evidence type="ECO:0000256" key="6">
    <source>
        <dbReference type="ARBA" id="ARBA00023006"/>
    </source>
</evidence>
<keyword evidence="3" id="KW-0808">Transferase</keyword>
<dbReference type="GO" id="GO:0032446">
    <property type="term" value="P:protein modification by small protein conjugation"/>
    <property type="evidence" value="ECO:0007669"/>
    <property type="project" value="TreeGrafter"/>
</dbReference>
<dbReference type="GO" id="GO:0000045">
    <property type="term" value="P:autophagosome assembly"/>
    <property type="evidence" value="ECO:0007669"/>
    <property type="project" value="TreeGrafter"/>
</dbReference>
<dbReference type="EMBL" id="FMSP01000008">
    <property type="protein sequence ID" value="SCV71961.1"/>
    <property type="molecule type" value="Genomic_DNA"/>
</dbReference>
<sequence>MLMSFLHMRCRAPLQRKIIRPREDSNPLEVDDPHDEHVGPTLEEPQDTSSLAEQGTAPNELCTLNLHVCWSPTYLVPVLYFTAHKQNGAPLQLLELFNSTVFQHIYYAATQSSFEPVPRPLTSESADLLPPAPFISQADHPTLGIPTWFLHPCNTQAVIQEVLCGEQDSLASYFNTWLMVVGSVVDLRE</sequence>
<evidence type="ECO:0000313" key="10">
    <source>
        <dbReference type="Proteomes" id="UP000198372"/>
    </source>
</evidence>
<dbReference type="GO" id="GO:0005829">
    <property type="term" value="C:cytosol"/>
    <property type="evidence" value="ECO:0007669"/>
    <property type="project" value="TreeGrafter"/>
</dbReference>
<evidence type="ECO:0000256" key="7">
    <source>
        <dbReference type="ARBA" id="ARBA00029833"/>
    </source>
</evidence>
<protein>
    <recommendedName>
        <fullName evidence="2">Ubiquitin-like-conjugating enzyme ATG10</fullName>
    </recommendedName>
    <alternativeName>
        <fullName evidence="7">Autophagy-related protein 10</fullName>
    </alternativeName>
</protein>
<evidence type="ECO:0000313" key="9">
    <source>
        <dbReference type="EMBL" id="SCV71961.1"/>
    </source>
</evidence>
<dbReference type="GO" id="GO:0000422">
    <property type="term" value="P:autophagy of mitochondrion"/>
    <property type="evidence" value="ECO:0007669"/>
    <property type="project" value="TreeGrafter"/>
</dbReference>
<evidence type="ECO:0000256" key="3">
    <source>
        <dbReference type="ARBA" id="ARBA00022679"/>
    </source>
</evidence>
<name>A0A238FII7_9BASI</name>
<evidence type="ECO:0000256" key="4">
    <source>
        <dbReference type="ARBA" id="ARBA00022786"/>
    </source>
</evidence>
<evidence type="ECO:0000256" key="1">
    <source>
        <dbReference type="ARBA" id="ARBA00005696"/>
    </source>
</evidence>
<keyword evidence="4" id="KW-0833">Ubl conjugation pathway</keyword>
<keyword evidence="5" id="KW-0653">Protein transport</keyword>
<evidence type="ECO:0000256" key="5">
    <source>
        <dbReference type="ARBA" id="ARBA00022927"/>
    </source>
</evidence>
<dbReference type="STRING" id="269621.A0A238FII7"/>
<dbReference type="AlphaFoldDB" id="A0A238FII7"/>
<evidence type="ECO:0000256" key="8">
    <source>
        <dbReference type="SAM" id="MobiDB-lite"/>
    </source>
</evidence>
<dbReference type="Pfam" id="PF03987">
    <property type="entry name" value="Autophagy_act_C"/>
    <property type="match status" value="1"/>
</dbReference>
<dbReference type="GO" id="GO:0061651">
    <property type="term" value="F:Atg12 conjugating enzyme activity"/>
    <property type="evidence" value="ECO:0007669"/>
    <property type="project" value="TreeGrafter"/>
</dbReference>
<reference evidence="10" key="1">
    <citation type="submission" date="2016-09" db="EMBL/GenBank/DDBJ databases">
        <authorList>
            <person name="Jeantristanb JTB J.-T."/>
            <person name="Ricardo R."/>
        </authorList>
    </citation>
    <scope>NUCLEOTIDE SEQUENCE [LARGE SCALE GENOMIC DNA]</scope>
</reference>